<evidence type="ECO:0000256" key="1">
    <source>
        <dbReference type="SAM" id="MobiDB-lite"/>
    </source>
</evidence>
<feature type="compositionally biased region" description="Polar residues" evidence="1">
    <location>
        <begin position="35"/>
        <end position="44"/>
    </location>
</feature>
<evidence type="ECO:0000313" key="3">
    <source>
        <dbReference type="Proteomes" id="UP001283361"/>
    </source>
</evidence>
<name>A0AAE1AA51_9GAST</name>
<feature type="region of interest" description="Disordered" evidence="1">
    <location>
        <begin position="33"/>
        <end position="52"/>
    </location>
</feature>
<gene>
    <name evidence="2" type="ORF">RRG08_030920</name>
</gene>
<dbReference type="Proteomes" id="UP001283361">
    <property type="component" value="Unassembled WGS sequence"/>
</dbReference>
<protein>
    <submittedName>
        <fullName evidence="2">Uncharacterized protein</fullName>
    </submittedName>
</protein>
<dbReference type="EMBL" id="JAWDGP010002306">
    <property type="protein sequence ID" value="KAK3784129.1"/>
    <property type="molecule type" value="Genomic_DNA"/>
</dbReference>
<reference evidence="2" key="1">
    <citation type="journal article" date="2023" name="G3 (Bethesda)">
        <title>A reference genome for the long-term kleptoplast-retaining sea slug Elysia crispata morphotype clarki.</title>
        <authorList>
            <person name="Eastman K.E."/>
            <person name="Pendleton A.L."/>
            <person name="Shaikh M.A."/>
            <person name="Suttiyut T."/>
            <person name="Ogas R."/>
            <person name="Tomko P."/>
            <person name="Gavelis G."/>
            <person name="Widhalm J.R."/>
            <person name="Wisecaver J.H."/>
        </authorList>
    </citation>
    <scope>NUCLEOTIDE SEQUENCE</scope>
    <source>
        <strain evidence="2">ECLA1</strain>
    </source>
</reference>
<evidence type="ECO:0000313" key="2">
    <source>
        <dbReference type="EMBL" id="KAK3784129.1"/>
    </source>
</evidence>
<sequence length="123" mass="12918">MPHMTIIATSAAGVLFTQPPLVVGRSAPLCPLNPTRLSPRSPNRSPLAAMGGVKTQRVKTFTLHELWQAGQPSGGAVTQRNDAIGGVINRPASSSSAFPSTSSLVVKKKTKQTKTRCSLVTPD</sequence>
<dbReference type="AlphaFoldDB" id="A0AAE1AA51"/>
<comment type="caution">
    <text evidence="2">The sequence shown here is derived from an EMBL/GenBank/DDBJ whole genome shotgun (WGS) entry which is preliminary data.</text>
</comment>
<accession>A0AAE1AA51</accession>
<keyword evidence="3" id="KW-1185">Reference proteome</keyword>
<organism evidence="2 3">
    <name type="scientific">Elysia crispata</name>
    <name type="common">lettuce slug</name>
    <dbReference type="NCBI Taxonomy" id="231223"/>
    <lineage>
        <taxon>Eukaryota</taxon>
        <taxon>Metazoa</taxon>
        <taxon>Spiralia</taxon>
        <taxon>Lophotrochozoa</taxon>
        <taxon>Mollusca</taxon>
        <taxon>Gastropoda</taxon>
        <taxon>Heterobranchia</taxon>
        <taxon>Euthyneura</taxon>
        <taxon>Panpulmonata</taxon>
        <taxon>Sacoglossa</taxon>
        <taxon>Placobranchoidea</taxon>
        <taxon>Plakobranchidae</taxon>
        <taxon>Elysia</taxon>
    </lineage>
</organism>
<feature type="compositionally biased region" description="Low complexity" evidence="1">
    <location>
        <begin position="91"/>
        <end position="103"/>
    </location>
</feature>
<proteinExistence type="predicted"/>
<feature type="region of interest" description="Disordered" evidence="1">
    <location>
        <begin position="88"/>
        <end position="123"/>
    </location>
</feature>